<evidence type="ECO:0000313" key="2">
    <source>
        <dbReference type="Proteomes" id="UP000050525"/>
    </source>
</evidence>
<protein>
    <submittedName>
        <fullName evidence="1">Uncharacterized protein</fullName>
    </submittedName>
</protein>
<dbReference type="EMBL" id="AKHW03006437">
    <property type="protein sequence ID" value="KYO20227.1"/>
    <property type="molecule type" value="Genomic_DNA"/>
</dbReference>
<organism evidence="1 2">
    <name type="scientific">Alligator mississippiensis</name>
    <name type="common">American alligator</name>
    <dbReference type="NCBI Taxonomy" id="8496"/>
    <lineage>
        <taxon>Eukaryota</taxon>
        <taxon>Metazoa</taxon>
        <taxon>Chordata</taxon>
        <taxon>Craniata</taxon>
        <taxon>Vertebrata</taxon>
        <taxon>Euteleostomi</taxon>
        <taxon>Archelosauria</taxon>
        <taxon>Archosauria</taxon>
        <taxon>Crocodylia</taxon>
        <taxon>Alligatoridae</taxon>
        <taxon>Alligatorinae</taxon>
        <taxon>Alligator</taxon>
    </lineage>
</organism>
<name>A0A151M6U5_ALLMI</name>
<reference evidence="1 2" key="1">
    <citation type="journal article" date="2012" name="Genome Biol.">
        <title>Sequencing three crocodilian genomes to illuminate the evolution of archosaurs and amniotes.</title>
        <authorList>
            <person name="St John J.A."/>
            <person name="Braun E.L."/>
            <person name="Isberg S.R."/>
            <person name="Miles L.G."/>
            <person name="Chong A.Y."/>
            <person name="Gongora J."/>
            <person name="Dalzell P."/>
            <person name="Moran C."/>
            <person name="Bed'hom B."/>
            <person name="Abzhanov A."/>
            <person name="Burgess S.C."/>
            <person name="Cooksey A.M."/>
            <person name="Castoe T.A."/>
            <person name="Crawford N.G."/>
            <person name="Densmore L.D."/>
            <person name="Drew J.C."/>
            <person name="Edwards S.V."/>
            <person name="Faircloth B.C."/>
            <person name="Fujita M.K."/>
            <person name="Greenwold M.J."/>
            <person name="Hoffmann F.G."/>
            <person name="Howard J.M."/>
            <person name="Iguchi T."/>
            <person name="Janes D.E."/>
            <person name="Khan S.Y."/>
            <person name="Kohno S."/>
            <person name="de Koning A.J."/>
            <person name="Lance S.L."/>
            <person name="McCarthy F.M."/>
            <person name="McCormack J.E."/>
            <person name="Merchant M.E."/>
            <person name="Peterson D.G."/>
            <person name="Pollock D.D."/>
            <person name="Pourmand N."/>
            <person name="Raney B.J."/>
            <person name="Roessler K.A."/>
            <person name="Sanford J.R."/>
            <person name="Sawyer R.H."/>
            <person name="Schmidt C.J."/>
            <person name="Triplett E.W."/>
            <person name="Tuberville T.D."/>
            <person name="Venegas-Anaya M."/>
            <person name="Howard J.T."/>
            <person name="Jarvis E.D."/>
            <person name="Guillette L.J.Jr."/>
            <person name="Glenn T.C."/>
            <person name="Green R.E."/>
            <person name="Ray D.A."/>
        </authorList>
    </citation>
    <scope>NUCLEOTIDE SEQUENCE [LARGE SCALE GENOMIC DNA]</scope>
    <source>
        <strain evidence="1">KSC_2009_1</strain>
    </source>
</reference>
<dbReference type="Proteomes" id="UP000050525">
    <property type="component" value="Unassembled WGS sequence"/>
</dbReference>
<comment type="caution">
    <text evidence="1">The sequence shown here is derived from an EMBL/GenBank/DDBJ whole genome shotgun (WGS) entry which is preliminary data.</text>
</comment>
<evidence type="ECO:0000313" key="1">
    <source>
        <dbReference type="EMBL" id="KYO20227.1"/>
    </source>
</evidence>
<sequence>MLERLRYYLDSPVRLWEVILVPEQRWWHMTQRQQEAQETWTRWMGLCREKRMVRNRELATEVCTRAHEHKLT</sequence>
<accession>A0A151M6U5</accession>
<gene>
    <name evidence="1" type="ORF">Y1Q_0010781</name>
</gene>
<dbReference type="AlphaFoldDB" id="A0A151M6U5"/>
<keyword evidence="2" id="KW-1185">Reference proteome</keyword>
<proteinExistence type="predicted"/>